<dbReference type="InterPro" id="IPR039754">
    <property type="entry name" value="Esf1"/>
</dbReference>
<evidence type="ECO:0000259" key="7">
    <source>
        <dbReference type="Pfam" id="PF25121"/>
    </source>
</evidence>
<feature type="compositionally biased region" description="Basic residues" evidence="5">
    <location>
        <begin position="450"/>
        <end position="466"/>
    </location>
</feature>
<evidence type="ECO:0000256" key="4">
    <source>
        <dbReference type="ARBA" id="ARBA00023242"/>
    </source>
</evidence>
<feature type="region of interest" description="Disordered" evidence="5">
    <location>
        <begin position="533"/>
        <end position="553"/>
    </location>
</feature>
<feature type="region of interest" description="Disordered" evidence="5">
    <location>
        <begin position="444"/>
        <end position="502"/>
    </location>
</feature>
<proteinExistence type="inferred from homology"/>
<feature type="domain" description="ESF1 RRM" evidence="7">
    <location>
        <begin position="175"/>
        <end position="327"/>
    </location>
</feature>
<evidence type="ECO:0000256" key="2">
    <source>
        <dbReference type="ARBA" id="ARBA00009087"/>
    </source>
</evidence>
<dbReference type="EMBL" id="WTPW01001507">
    <property type="protein sequence ID" value="KAF0431531.1"/>
    <property type="molecule type" value="Genomic_DNA"/>
</dbReference>
<evidence type="ECO:0000256" key="1">
    <source>
        <dbReference type="ARBA" id="ARBA00004604"/>
    </source>
</evidence>
<feature type="compositionally biased region" description="Polar residues" evidence="5">
    <location>
        <begin position="468"/>
        <end position="483"/>
    </location>
</feature>
<dbReference type="PANTHER" id="PTHR12202:SF0">
    <property type="entry name" value="ESF1 HOMOLOG"/>
    <property type="match status" value="1"/>
</dbReference>
<comment type="caution">
    <text evidence="8">The sequence shown here is derived from an EMBL/GenBank/DDBJ whole genome shotgun (WGS) entry which is preliminary data.</text>
</comment>
<dbReference type="Pfam" id="PF08159">
    <property type="entry name" value="NUC153"/>
    <property type="match status" value="1"/>
</dbReference>
<dbReference type="PANTHER" id="PTHR12202">
    <property type="entry name" value="ESF1 HOMOLOG"/>
    <property type="match status" value="1"/>
</dbReference>
<comment type="subcellular location">
    <subcellularLocation>
        <location evidence="1">Nucleus</location>
        <location evidence="1">Nucleolus</location>
    </subcellularLocation>
</comment>
<feature type="domain" description="NUC153" evidence="6">
    <location>
        <begin position="559"/>
        <end position="586"/>
    </location>
</feature>
<feature type="region of interest" description="Disordered" evidence="5">
    <location>
        <begin position="1"/>
        <end position="30"/>
    </location>
</feature>
<keyword evidence="3" id="KW-0175">Coiled coil</keyword>
<dbReference type="Proteomes" id="UP000439903">
    <property type="component" value="Unassembled WGS sequence"/>
</dbReference>
<dbReference type="Pfam" id="PF25121">
    <property type="entry name" value="RRM_ESF1"/>
    <property type="match status" value="1"/>
</dbReference>
<feature type="region of interest" description="Disordered" evidence="5">
    <location>
        <begin position="589"/>
        <end position="609"/>
    </location>
</feature>
<dbReference type="OrthoDB" id="431825at2759"/>
<evidence type="ECO:0000259" key="6">
    <source>
        <dbReference type="Pfam" id="PF08159"/>
    </source>
</evidence>
<feature type="region of interest" description="Disordered" evidence="5">
    <location>
        <begin position="109"/>
        <end position="170"/>
    </location>
</feature>
<dbReference type="GO" id="GO:0003723">
    <property type="term" value="F:RNA binding"/>
    <property type="evidence" value="ECO:0007669"/>
    <property type="project" value="TreeGrafter"/>
</dbReference>
<gene>
    <name evidence="8" type="ORF">F8M41_005382</name>
</gene>
<keyword evidence="4" id="KW-0539">Nucleus</keyword>
<organism evidence="8 9">
    <name type="scientific">Gigaspora margarita</name>
    <dbReference type="NCBI Taxonomy" id="4874"/>
    <lineage>
        <taxon>Eukaryota</taxon>
        <taxon>Fungi</taxon>
        <taxon>Fungi incertae sedis</taxon>
        <taxon>Mucoromycota</taxon>
        <taxon>Glomeromycotina</taxon>
        <taxon>Glomeromycetes</taxon>
        <taxon>Diversisporales</taxon>
        <taxon>Gigasporaceae</taxon>
        <taxon>Gigaspora</taxon>
    </lineage>
</organism>
<comment type="similarity">
    <text evidence="2">Belongs to the ESF1 family.</text>
</comment>
<protein>
    <submittedName>
        <fullName evidence="8">Pre-rRNA-processing protein esf1</fullName>
    </submittedName>
</protein>
<evidence type="ECO:0000313" key="9">
    <source>
        <dbReference type="Proteomes" id="UP000439903"/>
    </source>
</evidence>
<dbReference type="AlphaFoldDB" id="A0A8H3XB89"/>
<evidence type="ECO:0000256" key="3">
    <source>
        <dbReference type="ARBA" id="ARBA00023054"/>
    </source>
</evidence>
<dbReference type="GO" id="GO:0005730">
    <property type="term" value="C:nucleolus"/>
    <property type="evidence" value="ECO:0007669"/>
    <property type="project" value="UniProtKB-SubCell"/>
</dbReference>
<feature type="compositionally biased region" description="Acidic residues" evidence="5">
    <location>
        <begin position="115"/>
        <end position="132"/>
    </location>
</feature>
<evidence type="ECO:0000313" key="8">
    <source>
        <dbReference type="EMBL" id="KAF0431531.1"/>
    </source>
</evidence>
<sequence>MKGKKANSLNPTKRNKKLSQNHDFSTVTDPRFEHVRKDPRFIRPKRKDVKITLDPRFAHLFNSEEFIETPKVDKYGRSTSSDKVASELRNFYMLDEEDSLPHENKIHKLSKDVIDSSDDDSEKSEYESEEDTSPILDLARGEGVISESSDDDVDNDGDEVGTEQPDEQIPIGEETHRFAVVNLDWDNVKASDLMKLFNGFKKNGSIIHSVKIYPSEFGKERLMKEAHEGPPKEIFIPADNNSEDEEINEKTIIKCDFGEEFDQDALRKYQLERLKYYYAVVDCDTVENSRHIYQQCDGTEFESTANVLDLRFIPDDMTFEDEAKDECFQAPDIYKPVDFVTGVLQHSDVKLTWDEDDPDRVKVVRRSFSKKDIEEMDFKVYLASSSEESDESDETSLQKYKNLVNEANNEYSDDDLDMEITFTPGLNEQATETSMDKSIENETTIEIYKRKQREKRKERKAAKKANKSQNINNEMSDDSTTNALDDPFFENSRKRKQKISNEERIEADRKRAELDLLVMDEEDNKHFDMKEIIKNEKKKRKRKNQKDVQEDTFEINVNDSRFAALHESHHFAIDPANPRFKKTKAMSKLLEEQRRQASSKEKLDISDDN</sequence>
<dbReference type="InterPro" id="IPR012580">
    <property type="entry name" value="NUC153"/>
</dbReference>
<evidence type="ECO:0000256" key="5">
    <source>
        <dbReference type="SAM" id="MobiDB-lite"/>
    </source>
</evidence>
<dbReference type="InterPro" id="IPR056750">
    <property type="entry name" value="RRM_ESF1"/>
</dbReference>
<accession>A0A8H3XB89</accession>
<keyword evidence="9" id="KW-1185">Reference proteome</keyword>
<reference evidence="8 9" key="1">
    <citation type="journal article" date="2019" name="Environ. Microbiol.">
        <title>At the nexus of three kingdoms: the genome of the mycorrhizal fungus Gigaspora margarita provides insights into plant, endobacterial and fungal interactions.</title>
        <authorList>
            <person name="Venice F."/>
            <person name="Ghignone S."/>
            <person name="Salvioli di Fossalunga A."/>
            <person name="Amselem J."/>
            <person name="Novero M."/>
            <person name="Xianan X."/>
            <person name="Sedzielewska Toro K."/>
            <person name="Morin E."/>
            <person name="Lipzen A."/>
            <person name="Grigoriev I.V."/>
            <person name="Henrissat B."/>
            <person name="Martin F.M."/>
            <person name="Bonfante P."/>
        </authorList>
    </citation>
    <scope>NUCLEOTIDE SEQUENCE [LARGE SCALE GENOMIC DNA]</scope>
    <source>
        <strain evidence="8 9">BEG34</strain>
    </source>
</reference>
<name>A0A8H3XB89_GIGMA</name>
<dbReference type="GO" id="GO:0006364">
    <property type="term" value="P:rRNA processing"/>
    <property type="evidence" value="ECO:0007669"/>
    <property type="project" value="InterPro"/>
</dbReference>
<feature type="compositionally biased region" description="Acidic residues" evidence="5">
    <location>
        <begin position="148"/>
        <end position="166"/>
    </location>
</feature>